<name>A0A811PS33_9POAL</name>
<keyword evidence="4" id="KW-0325">Glycoprotein</keyword>
<dbReference type="Pfam" id="PF02469">
    <property type="entry name" value="Fasciclin"/>
    <property type="match status" value="1"/>
</dbReference>
<feature type="domain" description="FAS1" evidence="9">
    <location>
        <begin position="36"/>
        <end position="178"/>
    </location>
</feature>
<protein>
    <recommendedName>
        <fullName evidence="9">FAS1 domain-containing protein</fullName>
    </recommendedName>
</protein>
<comment type="function">
    <text evidence="7">May be a cell surface adhesion protein.</text>
</comment>
<dbReference type="OrthoDB" id="286301at2759"/>
<dbReference type="PROSITE" id="PS50213">
    <property type="entry name" value="FAS1"/>
    <property type="match status" value="1"/>
</dbReference>
<keyword evidence="11" id="KW-1185">Reference proteome</keyword>
<evidence type="ECO:0000256" key="4">
    <source>
        <dbReference type="ARBA" id="ARBA00022622"/>
    </source>
</evidence>
<dbReference type="GO" id="GO:0009834">
    <property type="term" value="P:plant-type secondary cell wall biogenesis"/>
    <property type="evidence" value="ECO:0007669"/>
    <property type="project" value="TreeGrafter"/>
</dbReference>
<dbReference type="SMART" id="SM00554">
    <property type="entry name" value="FAS1"/>
    <property type="match status" value="1"/>
</dbReference>
<evidence type="ECO:0000256" key="8">
    <source>
        <dbReference type="SAM" id="SignalP"/>
    </source>
</evidence>
<dbReference type="EMBL" id="CAJGYO010000007">
    <property type="protein sequence ID" value="CAD6246107.1"/>
    <property type="molecule type" value="Genomic_DNA"/>
</dbReference>
<dbReference type="InterPro" id="IPR036378">
    <property type="entry name" value="FAS1_dom_sf"/>
</dbReference>
<dbReference type="GO" id="GO:0098552">
    <property type="term" value="C:side of membrane"/>
    <property type="evidence" value="ECO:0007669"/>
    <property type="project" value="UniProtKB-KW"/>
</dbReference>
<evidence type="ECO:0000313" key="11">
    <source>
        <dbReference type="Proteomes" id="UP000604825"/>
    </source>
</evidence>
<keyword evidence="3" id="KW-1003">Cell membrane</keyword>
<comment type="similarity">
    <text evidence="2">Belongs to the fasciclin-like AGP family.</text>
</comment>
<comment type="caution">
    <text evidence="10">The sequence shown here is derived from an EMBL/GenBank/DDBJ whole genome shotgun (WGS) entry which is preliminary data.</text>
</comment>
<evidence type="ECO:0000256" key="6">
    <source>
        <dbReference type="ARBA" id="ARBA00023136"/>
    </source>
</evidence>
<dbReference type="PANTHER" id="PTHR32077:SF3">
    <property type="entry name" value="FASCICLIN-LIKE ARABINOGALACTAN PROTEIN 7"/>
    <property type="match status" value="1"/>
</dbReference>
<dbReference type="PANTHER" id="PTHR32077">
    <property type="entry name" value="FASCICLIN-LIKE ARABINOGALACTAN PROTEIN"/>
    <property type="match status" value="1"/>
</dbReference>
<dbReference type="InterPro" id="IPR045003">
    <property type="entry name" value="FLA_A"/>
</dbReference>
<dbReference type="InterPro" id="IPR000782">
    <property type="entry name" value="FAS1_domain"/>
</dbReference>
<feature type="chain" id="PRO_5032280533" description="FAS1 domain-containing protein" evidence="8">
    <location>
        <begin position="25"/>
        <end position="200"/>
    </location>
</feature>
<dbReference type="SUPFAM" id="SSF82153">
    <property type="entry name" value="FAS1 domain"/>
    <property type="match status" value="1"/>
</dbReference>
<comment type="subcellular location">
    <subcellularLocation>
        <location evidence="1">Cell membrane</location>
        <topology evidence="1">Lipid-anchor</topology>
        <topology evidence="1">GPI-anchor</topology>
    </subcellularLocation>
</comment>
<keyword evidence="6" id="KW-0472">Membrane</keyword>
<dbReference type="AlphaFoldDB" id="A0A811PS33"/>
<dbReference type="GO" id="GO:0005886">
    <property type="term" value="C:plasma membrane"/>
    <property type="evidence" value="ECO:0007669"/>
    <property type="project" value="UniProtKB-SubCell"/>
</dbReference>
<evidence type="ECO:0000256" key="5">
    <source>
        <dbReference type="ARBA" id="ARBA00022729"/>
    </source>
</evidence>
<accession>A0A811PS33</accession>
<dbReference type="Proteomes" id="UP000604825">
    <property type="component" value="Unassembled WGS sequence"/>
</dbReference>
<sequence>MAFFKQVIFTTAVLAIVLSSPAIAHKAKSPAPPVHHVDLSNLLTAYSTFHTFLGYLQKTNVIQTFQKQANNTELGITMFVPKDSAFAALKNTTLAMLTKDQLRSLLLYHALPKFYDLHGLAMLGRRNPVATFAGSRYTLKLTEHYGNILVRSACSTAKIGSSIVATAPVGVYLVNKVLLPKQIFKSQPGQVKNSYPLLFS</sequence>
<keyword evidence="4" id="KW-0449">Lipoprotein</keyword>
<gene>
    <name evidence="10" type="ORF">NCGR_LOCUS30379</name>
</gene>
<proteinExistence type="inferred from homology"/>
<evidence type="ECO:0000256" key="3">
    <source>
        <dbReference type="ARBA" id="ARBA00022475"/>
    </source>
</evidence>
<dbReference type="Gene3D" id="2.30.180.10">
    <property type="entry name" value="FAS1 domain"/>
    <property type="match status" value="1"/>
</dbReference>
<organism evidence="10 11">
    <name type="scientific">Miscanthus lutarioriparius</name>
    <dbReference type="NCBI Taxonomy" id="422564"/>
    <lineage>
        <taxon>Eukaryota</taxon>
        <taxon>Viridiplantae</taxon>
        <taxon>Streptophyta</taxon>
        <taxon>Embryophyta</taxon>
        <taxon>Tracheophyta</taxon>
        <taxon>Spermatophyta</taxon>
        <taxon>Magnoliopsida</taxon>
        <taxon>Liliopsida</taxon>
        <taxon>Poales</taxon>
        <taxon>Poaceae</taxon>
        <taxon>PACMAD clade</taxon>
        <taxon>Panicoideae</taxon>
        <taxon>Andropogonodae</taxon>
        <taxon>Andropogoneae</taxon>
        <taxon>Saccharinae</taxon>
        <taxon>Miscanthus</taxon>
    </lineage>
</organism>
<evidence type="ECO:0000256" key="2">
    <source>
        <dbReference type="ARBA" id="ARBA00007843"/>
    </source>
</evidence>
<feature type="signal peptide" evidence="8">
    <location>
        <begin position="1"/>
        <end position="24"/>
    </location>
</feature>
<evidence type="ECO:0000259" key="9">
    <source>
        <dbReference type="PROSITE" id="PS50213"/>
    </source>
</evidence>
<reference evidence="10" key="1">
    <citation type="submission" date="2020-10" db="EMBL/GenBank/DDBJ databases">
        <authorList>
            <person name="Han B."/>
            <person name="Lu T."/>
            <person name="Zhao Q."/>
            <person name="Huang X."/>
            <person name="Zhao Y."/>
        </authorList>
    </citation>
    <scope>NUCLEOTIDE SEQUENCE</scope>
</reference>
<evidence type="ECO:0000256" key="7">
    <source>
        <dbReference type="ARBA" id="ARBA00024686"/>
    </source>
</evidence>
<evidence type="ECO:0000313" key="10">
    <source>
        <dbReference type="EMBL" id="CAD6246107.1"/>
    </source>
</evidence>
<keyword evidence="5 8" id="KW-0732">Signal</keyword>
<evidence type="ECO:0000256" key="1">
    <source>
        <dbReference type="ARBA" id="ARBA00004609"/>
    </source>
</evidence>
<keyword evidence="4" id="KW-0336">GPI-anchor</keyword>